<proteinExistence type="predicted"/>
<dbReference type="PANTHER" id="PTHR23305">
    <property type="entry name" value="OBG GTPASE FAMILY"/>
    <property type="match status" value="1"/>
</dbReference>
<dbReference type="PROSITE" id="PS51710">
    <property type="entry name" value="G_OBG"/>
    <property type="match status" value="1"/>
</dbReference>
<dbReference type="PANTHER" id="PTHR23305:SF11">
    <property type="entry name" value="OBG-LIKE ATPASE 1"/>
    <property type="match status" value="1"/>
</dbReference>
<dbReference type="PRINTS" id="PR00326">
    <property type="entry name" value="GTP1OBG"/>
</dbReference>
<dbReference type="GO" id="GO:0005525">
    <property type="term" value="F:GTP binding"/>
    <property type="evidence" value="ECO:0007669"/>
    <property type="project" value="InterPro"/>
</dbReference>
<name>A0AAF0Q040_SOLVR</name>
<dbReference type="Gene3D" id="3.40.50.300">
    <property type="entry name" value="P-loop containing nucleotide triphosphate hydrolases"/>
    <property type="match status" value="2"/>
</dbReference>
<dbReference type="Pfam" id="PF01926">
    <property type="entry name" value="MMR_HSR1"/>
    <property type="match status" value="1"/>
</dbReference>
<evidence type="ECO:0000256" key="1">
    <source>
        <dbReference type="ARBA" id="ARBA00022741"/>
    </source>
</evidence>
<organism evidence="3 4">
    <name type="scientific">Solanum verrucosum</name>
    <dbReference type="NCBI Taxonomy" id="315347"/>
    <lineage>
        <taxon>Eukaryota</taxon>
        <taxon>Viridiplantae</taxon>
        <taxon>Streptophyta</taxon>
        <taxon>Embryophyta</taxon>
        <taxon>Tracheophyta</taxon>
        <taxon>Spermatophyta</taxon>
        <taxon>Magnoliopsida</taxon>
        <taxon>eudicotyledons</taxon>
        <taxon>Gunneridae</taxon>
        <taxon>Pentapetalae</taxon>
        <taxon>asterids</taxon>
        <taxon>lamiids</taxon>
        <taxon>Solanales</taxon>
        <taxon>Solanaceae</taxon>
        <taxon>Solanoideae</taxon>
        <taxon>Solaneae</taxon>
        <taxon>Solanum</taxon>
    </lineage>
</organism>
<dbReference type="EMBL" id="CP133613">
    <property type="protein sequence ID" value="WMV14176.1"/>
    <property type="molecule type" value="Genomic_DNA"/>
</dbReference>
<dbReference type="Gene3D" id="1.10.150.300">
    <property type="entry name" value="TGS-like domain"/>
    <property type="match status" value="2"/>
</dbReference>
<dbReference type="CDD" id="cd01900">
    <property type="entry name" value="YchF"/>
    <property type="match status" value="1"/>
</dbReference>
<dbReference type="InterPro" id="IPR041706">
    <property type="entry name" value="YchF_N"/>
</dbReference>
<dbReference type="InterPro" id="IPR031167">
    <property type="entry name" value="G_OBG"/>
</dbReference>
<evidence type="ECO:0000313" key="4">
    <source>
        <dbReference type="Proteomes" id="UP001234989"/>
    </source>
</evidence>
<dbReference type="InterPro" id="IPR043502">
    <property type="entry name" value="DNA/RNA_pol_sf"/>
</dbReference>
<protein>
    <recommendedName>
        <fullName evidence="2">OBG-type G domain-containing protein</fullName>
    </recommendedName>
</protein>
<dbReference type="AlphaFoldDB" id="A0AAF0Q040"/>
<evidence type="ECO:0000259" key="2">
    <source>
        <dbReference type="PROSITE" id="PS51710"/>
    </source>
</evidence>
<feature type="domain" description="OBG-type G" evidence="2">
    <location>
        <begin position="186"/>
        <end position="579"/>
    </location>
</feature>
<keyword evidence="4" id="KW-1185">Reference proteome</keyword>
<dbReference type="Gene3D" id="3.10.20.30">
    <property type="match status" value="1"/>
</dbReference>
<dbReference type="SUPFAM" id="SSF52540">
    <property type="entry name" value="P-loop containing nucleoside triphosphate hydrolases"/>
    <property type="match status" value="2"/>
</dbReference>
<dbReference type="Gene3D" id="3.10.10.10">
    <property type="entry name" value="HIV Type 1 Reverse Transcriptase, subunit A, domain 1"/>
    <property type="match status" value="1"/>
</dbReference>
<sequence length="595" mass="67490">MHAAVAGQMRLKSEIKSKKTFYSASFDFESKETTPGMPWLSPYYIGLNCNTKSVTLEIPGRERLEWEGVYKPKLAKIISSIQFKEVFPMDLSGMPPDRDIDFCIDLETGNRPVFIPPYRMAPIKLRELKAQNQELYDKGFIRHNASPWSAHILFVKKKDGVMPPKAAKGKEVPAERPILGRFSSHLKIGIVGLPNVGKSTLFNTLTKLSIPAENFPFCTIEPNEARVHVPDERFEWLCQLYKPKSEVAAFLEIHDIAGLVRGAHAGQGLGNSFLSHIRAVDGIFHVLRAFEDPDIIHVDDTVDPVRDLEVISEELRLKNPKDTREDHLPDFLDGFVNFPTVPTSYPTASLMPRGMVQFIPSMDRNIDHMSVATGQCRKRAKSLDFILLTEVSVACLNSIRAWSTASPPDSICDFFIHRGGHWLAGRGMGSYPSGVVVQPFVLPEFECCPFRISKDIEFMERRIEDLDKSMKRSNDKQLKIEHELCLRVKASLEEGKDVRLGEWKAADIEFLNTFQLLTAKPIVYLVNMNEKDYQRKKNKFLPKIHAWVQEHGGEIIIPFSAAVERNLADMPPDEAAKYCEENKLIRLVRSEKGLQ</sequence>
<reference evidence="3" key="1">
    <citation type="submission" date="2023-08" db="EMBL/GenBank/DDBJ databases">
        <title>A de novo genome assembly of Solanum verrucosum Schlechtendal, a Mexican diploid species geographically isolated from the other diploid A-genome species in potato relatives.</title>
        <authorList>
            <person name="Hosaka K."/>
        </authorList>
    </citation>
    <scope>NUCLEOTIDE SEQUENCE</scope>
    <source>
        <tissue evidence="3">Young leaves</tissue>
    </source>
</reference>
<dbReference type="Proteomes" id="UP001234989">
    <property type="component" value="Chromosome 2"/>
</dbReference>
<dbReference type="SUPFAM" id="SSF56672">
    <property type="entry name" value="DNA/RNA polymerases"/>
    <property type="match status" value="1"/>
</dbReference>
<dbReference type="GO" id="GO:0005737">
    <property type="term" value="C:cytoplasm"/>
    <property type="evidence" value="ECO:0007669"/>
    <property type="project" value="TreeGrafter"/>
</dbReference>
<dbReference type="InterPro" id="IPR023192">
    <property type="entry name" value="TGS-like_dom_sf"/>
</dbReference>
<evidence type="ECO:0000313" key="3">
    <source>
        <dbReference type="EMBL" id="WMV14176.1"/>
    </source>
</evidence>
<keyword evidence="1" id="KW-0547">Nucleotide-binding</keyword>
<dbReference type="InterPro" id="IPR012675">
    <property type="entry name" value="Beta-grasp_dom_sf"/>
</dbReference>
<dbReference type="InterPro" id="IPR027417">
    <property type="entry name" value="P-loop_NTPase"/>
</dbReference>
<gene>
    <name evidence="3" type="ORF">MTR67_007561</name>
</gene>
<accession>A0AAF0Q040</accession>
<dbReference type="GO" id="GO:0016887">
    <property type="term" value="F:ATP hydrolysis activity"/>
    <property type="evidence" value="ECO:0007669"/>
    <property type="project" value="TreeGrafter"/>
</dbReference>
<dbReference type="InterPro" id="IPR006073">
    <property type="entry name" value="GTP-bd"/>
</dbReference>